<organism evidence="2 3">
    <name type="scientific">Kitasatospora indigofera</name>
    <dbReference type="NCBI Taxonomy" id="67307"/>
    <lineage>
        <taxon>Bacteria</taxon>
        <taxon>Bacillati</taxon>
        <taxon>Actinomycetota</taxon>
        <taxon>Actinomycetes</taxon>
        <taxon>Kitasatosporales</taxon>
        <taxon>Streptomycetaceae</taxon>
        <taxon>Kitasatospora</taxon>
    </lineage>
</organism>
<accession>A0A919FU13</accession>
<evidence type="ECO:0000256" key="1">
    <source>
        <dbReference type="SAM" id="MobiDB-lite"/>
    </source>
</evidence>
<proteinExistence type="predicted"/>
<gene>
    <name evidence="2" type="ORF">GCM10018781_35250</name>
</gene>
<dbReference type="Proteomes" id="UP000617734">
    <property type="component" value="Unassembled WGS sequence"/>
</dbReference>
<reference evidence="2" key="2">
    <citation type="submission" date="2020-09" db="EMBL/GenBank/DDBJ databases">
        <authorList>
            <person name="Sun Q."/>
            <person name="Ohkuma M."/>
        </authorList>
    </citation>
    <scope>NUCLEOTIDE SEQUENCE</scope>
    <source>
        <strain evidence="2">JCM 4646</strain>
    </source>
</reference>
<evidence type="ECO:0000313" key="2">
    <source>
        <dbReference type="EMBL" id="GHH72437.1"/>
    </source>
</evidence>
<evidence type="ECO:0000313" key="3">
    <source>
        <dbReference type="Proteomes" id="UP000617734"/>
    </source>
</evidence>
<feature type="region of interest" description="Disordered" evidence="1">
    <location>
        <begin position="285"/>
        <end position="340"/>
    </location>
</feature>
<sequence>MNDDDLRLAPRTRTAELTAWARAQDREPVAEGPLRAVLTLLELGGGRIRDGWPELTSAAVEHLLYERLYLYVQPAPGEDPLAYGAAVRLLTDHQRAAKRLNAKRQERLLAEAEWQGEVAAGLLRRADLVTWPRLYTLLLRADGVALDDPAAVRAWLDAFRDLAPEERLAAYAALEDAGVLDRVDGDGGWGPTRLMSVGMATDGARMLLENGLMERSYRNLAELNALGRPMPQELAGDFESFEAAAAVEAMRLFGEWTVPGLPLLLVEEYPDLAPEPGPEEIEAYLAQLPQHPWDEGEGEDAGGQDGQEWTGEEEWAAQDAPAGDSPEEPAGAPGADRPRD</sequence>
<comment type="caution">
    <text evidence="2">The sequence shown here is derived from an EMBL/GenBank/DDBJ whole genome shotgun (WGS) entry which is preliminary data.</text>
</comment>
<keyword evidence="3" id="KW-1185">Reference proteome</keyword>
<dbReference type="RefSeq" id="WP_190211785.1">
    <property type="nucleotide sequence ID" value="NZ_BNBO01000017.1"/>
</dbReference>
<name>A0A919FU13_9ACTN</name>
<dbReference type="EMBL" id="BNBO01000017">
    <property type="protein sequence ID" value="GHH72437.1"/>
    <property type="molecule type" value="Genomic_DNA"/>
</dbReference>
<dbReference type="GeneID" id="95353942"/>
<dbReference type="AlphaFoldDB" id="A0A919FU13"/>
<reference evidence="2" key="1">
    <citation type="journal article" date="2014" name="Int. J. Syst. Evol. Microbiol.">
        <title>Complete genome sequence of Corynebacterium casei LMG S-19264T (=DSM 44701T), isolated from a smear-ripened cheese.</title>
        <authorList>
            <consortium name="US DOE Joint Genome Institute (JGI-PGF)"/>
            <person name="Walter F."/>
            <person name="Albersmeier A."/>
            <person name="Kalinowski J."/>
            <person name="Ruckert C."/>
        </authorList>
    </citation>
    <scope>NUCLEOTIDE SEQUENCE</scope>
    <source>
        <strain evidence="2">JCM 4646</strain>
    </source>
</reference>
<protein>
    <submittedName>
        <fullName evidence="2">Uncharacterized protein</fullName>
    </submittedName>
</protein>